<comment type="caution">
    <text evidence="1">The sequence shown here is derived from an EMBL/GenBank/DDBJ whole genome shotgun (WGS) entry which is preliminary data.</text>
</comment>
<protein>
    <submittedName>
        <fullName evidence="1">Uncharacterized protein</fullName>
    </submittedName>
</protein>
<sequence>MNDDPTTRINDDRTTRIDAPVSVVNPRATVILALAALGLTIAVLTALVAVVLGSAERDDTPAAPPAPPVTLIGAQAAVAHPFTPSIAADPVPISEATAVRAAAVQQPIAPSAHRGIRPVSGRLADLYGTAGDTRACDEVKLANYLDAHPDVAAPWGLALGLTTEQLPYYLNTLTPVVLLGDTWVSLHSHNDQTTTAAQAVLAAGTAVMVDGLGVPRVRCESGNPLSPPANTDLRHYRSVGPGFDPARVLAVRYAADDPGPPLREFTLLDLTDAHQVTRAAHGIIDLGGRTVPLPDPVVMNVAAAS</sequence>
<dbReference type="RefSeq" id="WP_083030524.1">
    <property type="nucleotide sequence ID" value="NZ_AP022618.1"/>
</dbReference>
<evidence type="ECO:0000313" key="2">
    <source>
        <dbReference type="Proteomes" id="UP000192801"/>
    </source>
</evidence>
<dbReference type="STRING" id="444597.BST26_09460"/>
<evidence type="ECO:0000313" key="1">
    <source>
        <dbReference type="EMBL" id="ORA70907.1"/>
    </source>
</evidence>
<accession>A0A1X0DF13</accession>
<proteinExistence type="predicted"/>
<dbReference type="EMBL" id="MVHS01000017">
    <property type="protein sequence ID" value="ORA70907.1"/>
    <property type="molecule type" value="Genomic_DNA"/>
</dbReference>
<gene>
    <name evidence="1" type="ORF">BST26_09460</name>
</gene>
<name>A0A1X0DF13_9MYCO</name>
<dbReference type="AlphaFoldDB" id="A0A1X0DF13"/>
<keyword evidence="2" id="KW-1185">Reference proteome</keyword>
<reference evidence="1 2" key="1">
    <citation type="submission" date="2016-12" db="EMBL/GenBank/DDBJ databases">
        <title>The new phylogeny of genus Mycobacterium.</title>
        <authorList>
            <person name="Tortoli E."/>
            <person name="Trovato A."/>
            <person name="Cirillo D.M."/>
        </authorList>
    </citation>
    <scope>NUCLEOTIDE SEQUENCE [LARGE SCALE GENOMIC DNA]</scope>
    <source>
        <strain evidence="1 2">DSM 45130</strain>
    </source>
</reference>
<dbReference type="Proteomes" id="UP000192801">
    <property type="component" value="Unassembled WGS sequence"/>
</dbReference>
<dbReference type="Pfam" id="PF20568">
    <property type="entry name" value="DUF6777"/>
    <property type="match status" value="1"/>
</dbReference>
<dbReference type="OrthoDB" id="4655582at2"/>
<organism evidence="1 2">
    <name type="scientific">Mycolicibacterium insubricum</name>
    <dbReference type="NCBI Taxonomy" id="444597"/>
    <lineage>
        <taxon>Bacteria</taxon>
        <taxon>Bacillati</taxon>
        <taxon>Actinomycetota</taxon>
        <taxon>Actinomycetes</taxon>
        <taxon>Mycobacteriales</taxon>
        <taxon>Mycobacteriaceae</taxon>
        <taxon>Mycolicibacterium</taxon>
    </lineage>
</organism>
<dbReference type="InterPro" id="IPR046704">
    <property type="entry name" value="DUF6777"/>
</dbReference>